<dbReference type="WBParaSite" id="ES5_v2.g25531.t1">
    <property type="protein sequence ID" value="ES5_v2.g25531.t1"/>
    <property type="gene ID" value="ES5_v2.g25531"/>
</dbReference>
<reference evidence="2" key="1">
    <citation type="submission" date="2022-11" db="UniProtKB">
        <authorList>
            <consortium name="WormBaseParasite"/>
        </authorList>
    </citation>
    <scope>IDENTIFICATION</scope>
</reference>
<organism evidence="1 2">
    <name type="scientific">Panagrolaimus sp. ES5</name>
    <dbReference type="NCBI Taxonomy" id="591445"/>
    <lineage>
        <taxon>Eukaryota</taxon>
        <taxon>Metazoa</taxon>
        <taxon>Ecdysozoa</taxon>
        <taxon>Nematoda</taxon>
        <taxon>Chromadorea</taxon>
        <taxon>Rhabditida</taxon>
        <taxon>Tylenchina</taxon>
        <taxon>Panagrolaimomorpha</taxon>
        <taxon>Panagrolaimoidea</taxon>
        <taxon>Panagrolaimidae</taxon>
        <taxon>Panagrolaimus</taxon>
    </lineage>
</organism>
<protein>
    <submittedName>
        <fullName evidence="2">Uncharacterized protein</fullName>
    </submittedName>
</protein>
<name>A0AC34G893_9BILA</name>
<accession>A0AC34G893</accession>
<evidence type="ECO:0000313" key="2">
    <source>
        <dbReference type="WBParaSite" id="ES5_v2.g25531.t1"/>
    </source>
</evidence>
<evidence type="ECO:0000313" key="1">
    <source>
        <dbReference type="Proteomes" id="UP000887579"/>
    </source>
</evidence>
<proteinExistence type="predicted"/>
<sequence length="192" mass="21066">MGATLQRQMIGSRTGLLVAATVSPYIKPPDDKEKPTKIIFKNRSQKKIKIKVDADRQMDSIVKNGWSVEADLGFSGVGIGGKGSWLMIAENHSILKRCNVAYSDGSTNESRLPGIHVNHRGVDQIIPSFNGKYAKLEEDYKLGLVQVSNRSNFEVLVKVDSECINTKKMKSEIGGSLQGEVKSFASKLKLGK</sequence>
<dbReference type="Proteomes" id="UP000887579">
    <property type="component" value="Unplaced"/>
</dbReference>